<name>A0AA35G8B1_9FIRM</name>
<evidence type="ECO:0000256" key="5">
    <source>
        <dbReference type="ARBA" id="ARBA00022598"/>
    </source>
</evidence>
<keyword evidence="7 13" id="KW-0547">Nucleotide-binding</keyword>
<protein>
    <recommendedName>
        <fullName evidence="13">Phenylalanine--tRNA ligase alpha subunit</fullName>
        <ecNumber evidence="13">6.1.1.20</ecNumber>
    </recommendedName>
    <alternativeName>
        <fullName evidence="13">Phenylalanyl-tRNA synthetase alpha subunit</fullName>
        <shortName evidence="13">PheRS</shortName>
    </alternativeName>
</protein>
<keyword evidence="6 13" id="KW-0479">Metal-binding</keyword>
<dbReference type="InterPro" id="IPR002319">
    <property type="entry name" value="Phenylalanyl-tRNA_Synthase"/>
</dbReference>
<dbReference type="GO" id="GO:0000049">
    <property type="term" value="F:tRNA binding"/>
    <property type="evidence" value="ECO:0007669"/>
    <property type="project" value="InterPro"/>
</dbReference>
<reference evidence="15" key="1">
    <citation type="submission" date="2022-03" db="EMBL/GenBank/DDBJ databases">
        <title>Complete genome sequence of Caldinitratiruptor microaerophilus.</title>
        <authorList>
            <person name="Mukaiyama R."/>
            <person name="Nishiyama T."/>
            <person name="Ueda K."/>
        </authorList>
    </citation>
    <scope>NUCLEOTIDE SEQUENCE</scope>
    <source>
        <strain evidence="15">JCM 16183</strain>
    </source>
</reference>
<dbReference type="InterPro" id="IPR006195">
    <property type="entry name" value="aa-tRNA-synth_II"/>
</dbReference>
<dbReference type="InterPro" id="IPR045864">
    <property type="entry name" value="aa-tRNA-synth_II/BPL/LPL"/>
</dbReference>
<dbReference type="PANTHER" id="PTHR11538:SF41">
    <property type="entry name" value="PHENYLALANINE--TRNA LIGASE, MITOCHONDRIAL"/>
    <property type="match status" value="1"/>
</dbReference>
<evidence type="ECO:0000256" key="3">
    <source>
        <dbReference type="ARBA" id="ARBA00011209"/>
    </source>
</evidence>
<dbReference type="GO" id="GO:0005737">
    <property type="term" value="C:cytoplasm"/>
    <property type="evidence" value="ECO:0007669"/>
    <property type="project" value="UniProtKB-SubCell"/>
</dbReference>
<dbReference type="GO" id="GO:0016740">
    <property type="term" value="F:transferase activity"/>
    <property type="evidence" value="ECO:0007669"/>
    <property type="project" value="UniProtKB-ARBA"/>
</dbReference>
<dbReference type="HAMAP" id="MF_00281">
    <property type="entry name" value="Phe_tRNA_synth_alpha1"/>
    <property type="match status" value="1"/>
</dbReference>
<comment type="similarity">
    <text evidence="2 13">Belongs to the class-II aminoacyl-tRNA synthetase family. Phe-tRNA synthetase alpha subunit type 1 subfamily.</text>
</comment>
<evidence type="ECO:0000313" key="15">
    <source>
        <dbReference type="EMBL" id="BDG60830.1"/>
    </source>
</evidence>
<keyword evidence="10 13" id="KW-0648">Protein biosynthesis</keyword>
<comment type="catalytic activity">
    <reaction evidence="12 13">
        <text>tRNA(Phe) + L-phenylalanine + ATP = L-phenylalanyl-tRNA(Phe) + AMP + diphosphate + H(+)</text>
        <dbReference type="Rhea" id="RHEA:19413"/>
        <dbReference type="Rhea" id="RHEA-COMP:9668"/>
        <dbReference type="Rhea" id="RHEA-COMP:9699"/>
        <dbReference type="ChEBI" id="CHEBI:15378"/>
        <dbReference type="ChEBI" id="CHEBI:30616"/>
        <dbReference type="ChEBI" id="CHEBI:33019"/>
        <dbReference type="ChEBI" id="CHEBI:58095"/>
        <dbReference type="ChEBI" id="CHEBI:78442"/>
        <dbReference type="ChEBI" id="CHEBI:78531"/>
        <dbReference type="ChEBI" id="CHEBI:456215"/>
        <dbReference type="EC" id="6.1.1.20"/>
    </reaction>
</comment>
<evidence type="ECO:0000256" key="11">
    <source>
        <dbReference type="ARBA" id="ARBA00023146"/>
    </source>
</evidence>
<dbReference type="GO" id="GO:0006432">
    <property type="term" value="P:phenylalanyl-tRNA aminoacylation"/>
    <property type="evidence" value="ECO:0007669"/>
    <property type="project" value="UniProtKB-UniRule"/>
</dbReference>
<accession>A0AA35G8B1</accession>
<keyword evidence="8 13" id="KW-0067">ATP-binding</keyword>
<dbReference type="Pfam" id="PF01409">
    <property type="entry name" value="tRNA-synt_2d"/>
    <property type="match status" value="1"/>
</dbReference>
<dbReference type="Gene3D" id="3.30.930.10">
    <property type="entry name" value="Bira Bifunctional Protein, Domain 2"/>
    <property type="match status" value="1"/>
</dbReference>
<dbReference type="CDD" id="cd00496">
    <property type="entry name" value="PheRS_alpha_core"/>
    <property type="match status" value="1"/>
</dbReference>
<sequence>MDEVGRIRAEALAAVQSAGSTAELRELRVRYLGKKSELSRLLGQIGRLPPDVRRTLGAAANEARAAIEAALAERERVLQEVELAARLEAERIDVTLPGTPVPRGHLHLLRQVWERIEDIFIGMGYEVAEGPEVETDWYNFEALNIPKGHPARDAQDSLFIEGEDVLLRTHTSNTQVRYMQQVAPRLPVRIIVPGRVFRRDTEDATHLSMFHQVEGLVVDRGISMGDLKGTLLEMARGLFGPDSRVRMRPSYFPFTEPSAEVDVSCPFCGGSGCRVCKETGWIEILGSGMVHPTVLRNGGYDPDEVTGFAFGMGIERVAMILYGVDDLRHFIAGDMRFVRQF</sequence>
<evidence type="ECO:0000256" key="2">
    <source>
        <dbReference type="ARBA" id="ARBA00010207"/>
    </source>
</evidence>
<evidence type="ECO:0000256" key="7">
    <source>
        <dbReference type="ARBA" id="ARBA00022741"/>
    </source>
</evidence>
<dbReference type="Proteomes" id="UP001163687">
    <property type="component" value="Chromosome"/>
</dbReference>
<keyword evidence="4 13" id="KW-0963">Cytoplasm</keyword>
<dbReference type="FunFam" id="3.30.930.10:FF:000003">
    <property type="entry name" value="Phenylalanine--tRNA ligase alpha subunit"/>
    <property type="match status" value="1"/>
</dbReference>
<evidence type="ECO:0000256" key="10">
    <source>
        <dbReference type="ARBA" id="ARBA00022917"/>
    </source>
</evidence>
<keyword evidence="16" id="KW-1185">Reference proteome</keyword>
<dbReference type="EMBL" id="AP025628">
    <property type="protein sequence ID" value="BDG60830.1"/>
    <property type="molecule type" value="Genomic_DNA"/>
</dbReference>
<dbReference type="PROSITE" id="PS50862">
    <property type="entry name" value="AA_TRNA_LIGASE_II"/>
    <property type="match status" value="1"/>
</dbReference>
<dbReference type="PANTHER" id="PTHR11538">
    <property type="entry name" value="PHENYLALANYL-TRNA SYNTHETASE"/>
    <property type="match status" value="1"/>
</dbReference>
<dbReference type="KEGG" id="cmic:caldi_19200"/>
<dbReference type="SUPFAM" id="SSF46589">
    <property type="entry name" value="tRNA-binding arm"/>
    <property type="match status" value="1"/>
</dbReference>
<dbReference type="GO" id="GO:0004826">
    <property type="term" value="F:phenylalanine-tRNA ligase activity"/>
    <property type="evidence" value="ECO:0007669"/>
    <property type="project" value="UniProtKB-UniRule"/>
</dbReference>
<evidence type="ECO:0000259" key="14">
    <source>
        <dbReference type="PROSITE" id="PS50862"/>
    </source>
</evidence>
<evidence type="ECO:0000256" key="13">
    <source>
        <dbReference type="HAMAP-Rule" id="MF_00281"/>
    </source>
</evidence>
<dbReference type="AlphaFoldDB" id="A0AA35G8B1"/>
<evidence type="ECO:0000256" key="4">
    <source>
        <dbReference type="ARBA" id="ARBA00022490"/>
    </source>
</evidence>
<dbReference type="InterPro" id="IPR004529">
    <property type="entry name" value="Phe-tRNA-synth_IIc_asu"/>
</dbReference>
<dbReference type="RefSeq" id="WP_264841524.1">
    <property type="nucleotide sequence ID" value="NZ_AP025628.1"/>
</dbReference>
<dbReference type="Pfam" id="PF02912">
    <property type="entry name" value="Phe_tRNA-synt_N"/>
    <property type="match status" value="1"/>
</dbReference>
<comment type="subunit">
    <text evidence="3 13">Tetramer of two alpha and two beta subunits.</text>
</comment>
<dbReference type="InterPro" id="IPR004188">
    <property type="entry name" value="Phe-tRNA_ligase_II_N"/>
</dbReference>
<evidence type="ECO:0000256" key="8">
    <source>
        <dbReference type="ARBA" id="ARBA00022840"/>
    </source>
</evidence>
<dbReference type="GO" id="GO:0005524">
    <property type="term" value="F:ATP binding"/>
    <property type="evidence" value="ECO:0007669"/>
    <property type="project" value="UniProtKB-UniRule"/>
</dbReference>
<feature type="domain" description="Aminoacyl-transfer RNA synthetases class-II family profile" evidence="14">
    <location>
        <begin position="108"/>
        <end position="340"/>
    </location>
</feature>
<dbReference type="EC" id="6.1.1.20" evidence="13"/>
<comment type="subcellular location">
    <subcellularLocation>
        <location evidence="1 13">Cytoplasm</location>
    </subcellularLocation>
</comment>
<gene>
    <name evidence="13 15" type="primary">pheS</name>
    <name evidence="15" type="ORF">caldi_19200</name>
</gene>
<feature type="binding site" evidence="13">
    <location>
        <position position="256"/>
    </location>
    <ligand>
        <name>Mg(2+)</name>
        <dbReference type="ChEBI" id="CHEBI:18420"/>
        <note>shared with beta subunit</note>
    </ligand>
</feature>
<evidence type="ECO:0000256" key="6">
    <source>
        <dbReference type="ARBA" id="ARBA00022723"/>
    </source>
</evidence>
<evidence type="ECO:0000256" key="9">
    <source>
        <dbReference type="ARBA" id="ARBA00022842"/>
    </source>
</evidence>
<proteinExistence type="inferred from homology"/>
<dbReference type="InterPro" id="IPR010978">
    <property type="entry name" value="tRNA-bd_arm"/>
</dbReference>
<keyword evidence="9 13" id="KW-0460">Magnesium</keyword>
<organism evidence="15 16">
    <name type="scientific">Caldinitratiruptor microaerophilus</name>
    <dbReference type="NCBI Taxonomy" id="671077"/>
    <lineage>
        <taxon>Bacteria</taxon>
        <taxon>Bacillati</taxon>
        <taxon>Bacillota</taxon>
        <taxon>Clostridia</taxon>
        <taxon>Eubacteriales</taxon>
        <taxon>Symbiobacteriaceae</taxon>
        <taxon>Caldinitratiruptor</taxon>
    </lineage>
</organism>
<keyword evidence="5 13" id="KW-0436">Ligase</keyword>
<dbReference type="SUPFAM" id="SSF55681">
    <property type="entry name" value="Class II aaRS and biotin synthetases"/>
    <property type="match status" value="1"/>
</dbReference>
<comment type="cofactor">
    <cofactor evidence="13">
        <name>Mg(2+)</name>
        <dbReference type="ChEBI" id="CHEBI:18420"/>
    </cofactor>
    <text evidence="13">Binds 2 magnesium ions per tetramer.</text>
</comment>
<evidence type="ECO:0000256" key="12">
    <source>
        <dbReference type="ARBA" id="ARBA00049255"/>
    </source>
</evidence>
<dbReference type="InterPro" id="IPR022911">
    <property type="entry name" value="Phe_tRNA_ligase_alpha1_bac"/>
</dbReference>
<dbReference type="GO" id="GO:0000287">
    <property type="term" value="F:magnesium ion binding"/>
    <property type="evidence" value="ECO:0007669"/>
    <property type="project" value="UniProtKB-UniRule"/>
</dbReference>
<dbReference type="GO" id="GO:0140096">
    <property type="term" value="F:catalytic activity, acting on a protein"/>
    <property type="evidence" value="ECO:0007669"/>
    <property type="project" value="UniProtKB-ARBA"/>
</dbReference>
<evidence type="ECO:0000313" key="16">
    <source>
        <dbReference type="Proteomes" id="UP001163687"/>
    </source>
</evidence>
<keyword evidence="11 13" id="KW-0030">Aminoacyl-tRNA synthetase</keyword>
<dbReference type="NCBIfam" id="TIGR00468">
    <property type="entry name" value="pheS"/>
    <property type="match status" value="1"/>
</dbReference>
<evidence type="ECO:0000256" key="1">
    <source>
        <dbReference type="ARBA" id="ARBA00004496"/>
    </source>
</evidence>